<gene>
    <name evidence="2" type="ORF">ADN01_03135</name>
</gene>
<keyword evidence="1" id="KW-0472">Membrane</keyword>
<accession>A0A0P6XYN5</accession>
<dbReference type="EMBL" id="LGCM01000014">
    <property type="protein sequence ID" value="KPL89883.1"/>
    <property type="molecule type" value="Genomic_DNA"/>
</dbReference>
<evidence type="ECO:0000256" key="1">
    <source>
        <dbReference type="SAM" id="Phobius"/>
    </source>
</evidence>
<dbReference type="InterPro" id="IPR039672">
    <property type="entry name" value="MFS_2"/>
</dbReference>
<feature type="transmembrane region" description="Helical" evidence="1">
    <location>
        <begin position="21"/>
        <end position="43"/>
    </location>
</feature>
<feature type="transmembrane region" description="Helical" evidence="1">
    <location>
        <begin position="191"/>
        <end position="212"/>
    </location>
</feature>
<feature type="transmembrane region" description="Helical" evidence="1">
    <location>
        <begin position="233"/>
        <end position="252"/>
    </location>
</feature>
<dbReference type="GO" id="GO:0008643">
    <property type="term" value="P:carbohydrate transport"/>
    <property type="evidence" value="ECO:0007669"/>
    <property type="project" value="InterPro"/>
</dbReference>
<dbReference type="AlphaFoldDB" id="A0A0P6XYN5"/>
<dbReference type="Pfam" id="PF13347">
    <property type="entry name" value="MFS_2"/>
    <property type="match status" value="1"/>
</dbReference>
<feature type="transmembrane region" description="Helical" evidence="1">
    <location>
        <begin position="88"/>
        <end position="108"/>
    </location>
</feature>
<sequence length="469" mass="52039">MSENLALQEEKVPLKSRIWVSIADAACAMLNTFVVSIGLTYYFTSFRGMDPGLAATVWLLFGIWNAVNDPLFGYISDRTKSALGRRIPYIRFGAPLIGLAFVLCWVNFGGAQASQTVMFIQMTALLFIFDVLYTAIATSIYVMPFEMAVSNKARSSIFIWKLIFSVFPLAVPLVLWGFIKPEPGANPLTFQIIMAGFGVVMAALIFFSTYFYKEMHFQQEEEQLPFLKSLKECFTNRSFIVFEVISFTIIYVQTSLMLGLNYYLAEFSIPAVPLYAALGVGIVGGVFLFVNRREPWGVKTCTMVMAAVFSVGCFLVLALGRQLVPAMLGMFCFGIGFAGGMYLIPLMNGDVVDMDEHRTGLRREGMYAGVNSFITKPAISIANSAFIWFLTQNGYNFSGLSGTQSAQAETGILLGWVLIPGILLGVSFLSLFYYPLAGKAWDEIKHTLARLHVEKEKNLLASKGIRYEG</sequence>
<dbReference type="STRING" id="229921.ADN01_03135"/>
<evidence type="ECO:0000313" key="3">
    <source>
        <dbReference type="Proteomes" id="UP000050501"/>
    </source>
</evidence>
<dbReference type="PANTHER" id="PTHR11328">
    <property type="entry name" value="MAJOR FACILITATOR SUPERFAMILY DOMAIN-CONTAINING PROTEIN"/>
    <property type="match status" value="1"/>
</dbReference>
<feature type="transmembrane region" description="Helical" evidence="1">
    <location>
        <begin position="120"/>
        <end position="145"/>
    </location>
</feature>
<dbReference type="GO" id="GO:0005886">
    <property type="term" value="C:plasma membrane"/>
    <property type="evidence" value="ECO:0007669"/>
    <property type="project" value="TreeGrafter"/>
</dbReference>
<keyword evidence="1" id="KW-0812">Transmembrane</keyword>
<feature type="transmembrane region" description="Helical" evidence="1">
    <location>
        <begin position="326"/>
        <end position="344"/>
    </location>
</feature>
<feature type="transmembrane region" description="Helical" evidence="1">
    <location>
        <begin position="272"/>
        <end position="290"/>
    </location>
</feature>
<keyword evidence="3" id="KW-1185">Reference proteome</keyword>
<name>A0A0P6XYN5_9CHLR</name>
<dbReference type="Proteomes" id="UP000050501">
    <property type="component" value="Unassembled WGS sequence"/>
</dbReference>
<reference evidence="2 3" key="1">
    <citation type="submission" date="2015-07" db="EMBL/GenBank/DDBJ databases">
        <title>Genome sequence of Levilinea saccharolytica DSM 16555.</title>
        <authorList>
            <person name="Hemp J."/>
            <person name="Ward L.M."/>
            <person name="Pace L.A."/>
            <person name="Fischer W.W."/>
        </authorList>
    </citation>
    <scope>NUCLEOTIDE SEQUENCE [LARGE SCALE GENOMIC DNA]</scope>
    <source>
        <strain evidence="2 3">KIBI-1</strain>
    </source>
</reference>
<organism evidence="2 3">
    <name type="scientific">Levilinea saccharolytica</name>
    <dbReference type="NCBI Taxonomy" id="229921"/>
    <lineage>
        <taxon>Bacteria</taxon>
        <taxon>Bacillati</taxon>
        <taxon>Chloroflexota</taxon>
        <taxon>Anaerolineae</taxon>
        <taxon>Anaerolineales</taxon>
        <taxon>Anaerolineaceae</taxon>
        <taxon>Levilinea</taxon>
    </lineage>
</organism>
<feature type="transmembrane region" description="Helical" evidence="1">
    <location>
        <begin position="411"/>
        <end position="436"/>
    </location>
</feature>
<feature type="transmembrane region" description="Helical" evidence="1">
    <location>
        <begin position="55"/>
        <end position="76"/>
    </location>
</feature>
<comment type="caution">
    <text evidence="2">The sequence shown here is derived from an EMBL/GenBank/DDBJ whole genome shotgun (WGS) entry which is preliminary data.</text>
</comment>
<proteinExistence type="predicted"/>
<feature type="transmembrane region" description="Helical" evidence="1">
    <location>
        <begin position="302"/>
        <end position="320"/>
    </location>
</feature>
<feature type="transmembrane region" description="Helical" evidence="1">
    <location>
        <begin position="157"/>
        <end position="179"/>
    </location>
</feature>
<evidence type="ECO:0008006" key="4">
    <source>
        <dbReference type="Google" id="ProtNLM"/>
    </source>
</evidence>
<protein>
    <recommendedName>
        <fullName evidence="4">MFS transporter</fullName>
    </recommendedName>
</protein>
<feature type="transmembrane region" description="Helical" evidence="1">
    <location>
        <begin position="365"/>
        <end position="391"/>
    </location>
</feature>
<dbReference type="InterPro" id="IPR036259">
    <property type="entry name" value="MFS_trans_sf"/>
</dbReference>
<evidence type="ECO:0000313" key="2">
    <source>
        <dbReference type="EMBL" id="KPL89883.1"/>
    </source>
</evidence>
<dbReference type="GO" id="GO:0015293">
    <property type="term" value="F:symporter activity"/>
    <property type="evidence" value="ECO:0007669"/>
    <property type="project" value="InterPro"/>
</dbReference>
<dbReference type="PANTHER" id="PTHR11328:SF24">
    <property type="entry name" value="MAJOR FACILITATOR SUPERFAMILY (MFS) PROFILE DOMAIN-CONTAINING PROTEIN"/>
    <property type="match status" value="1"/>
</dbReference>
<dbReference type="RefSeq" id="WP_062416949.1">
    <property type="nucleotide sequence ID" value="NZ_DF967974.1"/>
</dbReference>
<keyword evidence="1" id="KW-1133">Transmembrane helix</keyword>
<dbReference type="Gene3D" id="1.20.1250.20">
    <property type="entry name" value="MFS general substrate transporter like domains"/>
    <property type="match status" value="1"/>
</dbReference>
<dbReference type="SUPFAM" id="SSF103473">
    <property type="entry name" value="MFS general substrate transporter"/>
    <property type="match status" value="1"/>
</dbReference>